<dbReference type="AlphaFoldDB" id="A0A8C3KSW4"/>
<dbReference type="PROSITE" id="PS50086">
    <property type="entry name" value="TBC_RABGAP"/>
    <property type="match status" value="1"/>
</dbReference>
<keyword evidence="2" id="KW-0677">Repeat</keyword>
<evidence type="ECO:0000313" key="6">
    <source>
        <dbReference type="Proteomes" id="UP000694419"/>
    </source>
</evidence>
<sequence>MWLKPEEVLLKNALKLWVTQKSSGYFILQRRRGHGDGGGRFTGRLVGALDAVLDSNARVAPFRILLQVPGSQVYSAIACGELLNGSEVYWAVAIGATAEEINQHWEWLEQNLLHTLSVFDNKEDIVSFVKGKVKALIAEETSSKLAEQEEDPEKFREALVKFESRFNFPEAEKLITYYSCCCWKGKVPRQGWLYLSINHLCFYSFFLGKELKLIIPWVEVQKLERTSNVFMTDTVRVTTPNKERDFSTFLNIAEAFRIMEQLADVTLRRLLDNEIFELDPGLQDPTQITKRDLEARAQNEFFRAFFRLPRKEKLHEVVDCSLWTPFSRCHTAGRMYTSDSYICFASKENGCCNVIIPLREVISIEKMEDTSLLPNPIIVSIRSKTAFQFIELKDRDTLVKNLLQRLKEVNSSNPVHYNNLQNKSQNTPAFGSTYVLRDGESACPGMEASQSEERSERGKESSYLLNAEALRSDFHQAGMAGLDFGKSREQIKESLWDDHFVEYGRTVCMFRTEKIRKLVAMGIPESLRGKLWLLFSGAQVDQSVFEELIKEQLPELAEHMKDLTTLASISLSWFLTLFLSIMPLESAVNVVDCFFYDGIKAIFQLGLAILEANAVDLCNSKDDGQALMILSRFLEHVKNEESPLPPIGNHHAFFSDDQEASPVTEIANLIHDSYEKFGDHSVAQIEHMRYKHRIRVLQSHEDTTKQNVLRVVIPDVSILPEDLEELYDLFKREHLIRCYWDTTSPVVERHDPSRPYAEQYRIDAQQFTNLYRLVSPWTCGEHTDVLAQRTFRLLDENMDRLVEFKGLASCLDVMYNGEMNEKIKLLYKLHIPPALTENERDSQSPLKNPLLSTSRPLVIGKSNGDAVDYQKQLKQMLKDLAKEKDNKAEKELPKMSQREFIQFCKTLYSMFHEDPEENDLYQAIATVTTLLLQIGEVGQRSISLGSGSDEFTEDLQPEASASDQDAVFTDTVKAPHKDSQPSPVTEGDWTVSFEHILASLLTEQSLVNFFEKPLELKPKLENAKLNQYNLKTNGMSCQSRGEHAKLNTQS</sequence>
<dbReference type="Proteomes" id="UP000694419">
    <property type="component" value="Unplaced"/>
</dbReference>
<name>A0A8C3KSW4_9CHAR</name>
<dbReference type="Pfam" id="PF00566">
    <property type="entry name" value="RabGAP-TBC"/>
    <property type="match status" value="1"/>
</dbReference>
<dbReference type="InterPro" id="IPR000195">
    <property type="entry name" value="Rab-GAP-TBC_dom"/>
</dbReference>
<comment type="function">
    <text evidence="3">May act as a GTPase-activating protein for Rab family protein(s).</text>
</comment>
<dbReference type="Gene3D" id="2.30.29.30">
    <property type="entry name" value="Pleckstrin-homology domain (PH domain)/Phosphotyrosine-binding domain (PTB)"/>
    <property type="match status" value="2"/>
</dbReference>
<reference evidence="5" key="2">
    <citation type="submission" date="2025-09" db="UniProtKB">
        <authorList>
            <consortium name="Ensembl"/>
        </authorList>
    </citation>
    <scope>IDENTIFICATION</scope>
</reference>
<dbReference type="Pfam" id="PF02893">
    <property type="entry name" value="GRAM"/>
    <property type="match status" value="2"/>
</dbReference>
<dbReference type="FunFam" id="1.10.238.10:FF:000153">
    <property type="entry name" value="TBC1 domain family member 8 isoform X2"/>
    <property type="match status" value="1"/>
</dbReference>
<evidence type="ECO:0000256" key="3">
    <source>
        <dbReference type="ARBA" id="ARBA00043879"/>
    </source>
</evidence>
<dbReference type="Gene3D" id="1.10.472.80">
    <property type="entry name" value="Ypt/Rab-GAP domain of gyp1p, domain 3"/>
    <property type="match status" value="1"/>
</dbReference>
<keyword evidence="6" id="KW-1185">Reference proteome</keyword>
<reference evidence="5" key="1">
    <citation type="submission" date="2025-08" db="UniProtKB">
        <authorList>
            <consortium name="Ensembl"/>
        </authorList>
    </citation>
    <scope>IDENTIFICATION</scope>
</reference>
<dbReference type="FunFam" id="1.10.10.750:FF:000008">
    <property type="entry name" value="TBC1 domain family member 9"/>
    <property type="match status" value="1"/>
</dbReference>
<evidence type="ECO:0000259" key="4">
    <source>
        <dbReference type="PROSITE" id="PS50086"/>
    </source>
</evidence>
<dbReference type="GO" id="GO:0005096">
    <property type="term" value="F:GTPase activator activity"/>
    <property type="evidence" value="ECO:0007669"/>
    <property type="project" value="UniProtKB-KW"/>
</dbReference>
<dbReference type="FunFam" id="2.30.29.30:FF:000259">
    <property type="entry name" value="TBC1 domain family member 8"/>
    <property type="match status" value="1"/>
</dbReference>
<dbReference type="InterPro" id="IPR004182">
    <property type="entry name" value="GRAM"/>
</dbReference>
<dbReference type="Gene3D" id="1.10.238.10">
    <property type="entry name" value="EF-hand"/>
    <property type="match status" value="1"/>
</dbReference>
<evidence type="ECO:0000256" key="2">
    <source>
        <dbReference type="ARBA" id="ARBA00022737"/>
    </source>
</evidence>
<dbReference type="InterPro" id="IPR036016">
    <property type="entry name" value="TBC1D8_PH-GRAM2"/>
</dbReference>
<organism evidence="5 6">
    <name type="scientific">Calidris pygmaea</name>
    <name type="common">Spoon-billed sandpiper</name>
    <dbReference type="NCBI Taxonomy" id="425635"/>
    <lineage>
        <taxon>Eukaryota</taxon>
        <taxon>Metazoa</taxon>
        <taxon>Chordata</taxon>
        <taxon>Craniata</taxon>
        <taxon>Vertebrata</taxon>
        <taxon>Euteleostomi</taxon>
        <taxon>Archelosauria</taxon>
        <taxon>Archosauria</taxon>
        <taxon>Dinosauria</taxon>
        <taxon>Saurischia</taxon>
        <taxon>Theropoda</taxon>
        <taxon>Coelurosauria</taxon>
        <taxon>Aves</taxon>
        <taxon>Neognathae</taxon>
        <taxon>Neoaves</taxon>
        <taxon>Charadriiformes</taxon>
        <taxon>Scolopacidae</taxon>
        <taxon>Calidris</taxon>
    </lineage>
</organism>
<dbReference type="Ensembl" id="ENSCPGT00000027804.1">
    <property type="protein sequence ID" value="ENSCPGP00000025448.1"/>
    <property type="gene ID" value="ENSCPGG00000017538.1"/>
</dbReference>
<dbReference type="SUPFAM" id="SSF47923">
    <property type="entry name" value="Ypt/Rab-GAP domain of gyp1p"/>
    <property type="match status" value="2"/>
</dbReference>
<dbReference type="FunFam" id="1.10.472.80:FF:000030">
    <property type="entry name" value="TBC1 domain family member 8 isoform X2"/>
    <property type="match status" value="1"/>
</dbReference>
<keyword evidence="1" id="KW-0343">GTPase activation</keyword>
<dbReference type="CDD" id="cd13353">
    <property type="entry name" value="PH-GRAM2_TBC1D8"/>
    <property type="match status" value="1"/>
</dbReference>
<dbReference type="SMART" id="SM00568">
    <property type="entry name" value="GRAM"/>
    <property type="match status" value="2"/>
</dbReference>
<dbReference type="Gene3D" id="1.10.10.750">
    <property type="entry name" value="Ypt/Rab-GAP domain of gyp1p, domain 1"/>
    <property type="match status" value="1"/>
</dbReference>
<evidence type="ECO:0000313" key="5">
    <source>
        <dbReference type="Ensembl" id="ENSCPGP00000025448.1"/>
    </source>
</evidence>
<dbReference type="InterPro" id="IPR011993">
    <property type="entry name" value="PH-like_dom_sf"/>
</dbReference>
<dbReference type="PANTHER" id="PTHR47666">
    <property type="entry name" value="PROTEIN VASCULAR ASSOCIATED DEATH 1, CHLOROPLASTIC"/>
    <property type="match status" value="1"/>
</dbReference>
<proteinExistence type="predicted"/>
<dbReference type="InterPro" id="IPR036009">
    <property type="entry name" value="TBC1D8_PH-GRAM1"/>
</dbReference>
<feature type="domain" description="Rab-GAP TBC" evidence="4">
    <location>
        <begin position="451"/>
        <end position="598"/>
    </location>
</feature>
<dbReference type="SUPFAM" id="SSF47473">
    <property type="entry name" value="EF-hand"/>
    <property type="match status" value="1"/>
</dbReference>
<protein>
    <submittedName>
        <fullName evidence="5">TBC1 domain family member 8</fullName>
    </submittedName>
</protein>
<dbReference type="PANTHER" id="PTHR47666:SF2">
    <property type="entry name" value="TBC1 DOMAIN FAMILY MEMBER 8 ISOFORM X1"/>
    <property type="match status" value="1"/>
</dbReference>
<accession>A0A8C3KSW4</accession>
<dbReference type="FunFam" id="2.30.29.30:FF:000013">
    <property type="entry name" value="Putative TBC1 domain family member 8B"/>
    <property type="match status" value="1"/>
</dbReference>
<dbReference type="CDD" id="cd13349">
    <property type="entry name" value="PH-GRAM1_TBC1D8"/>
    <property type="match status" value="1"/>
</dbReference>
<evidence type="ECO:0000256" key="1">
    <source>
        <dbReference type="ARBA" id="ARBA00022468"/>
    </source>
</evidence>
<dbReference type="InterPro" id="IPR011992">
    <property type="entry name" value="EF-hand-dom_pair"/>
</dbReference>
<dbReference type="InterPro" id="IPR035969">
    <property type="entry name" value="Rab-GAP_TBC_sf"/>
</dbReference>